<evidence type="ECO:0008006" key="3">
    <source>
        <dbReference type="Google" id="ProtNLM"/>
    </source>
</evidence>
<dbReference type="RefSeq" id="WP_368635728.1">
    <property type="nucleotide sequence ID" value="NZ_JBFRHK010000003.1"/>
</dbReference>
<keyword evidence="2" id="KW-1185">Reference proteome</keyword>
<evidence type="ECO:0000313" key="2">
    <source>
        <dbReference type="Proteomes" id="UP001558534"/>
    </source>
</evidence>
<comment type="caution">
    <text evidence="1">The sequence shown here is derived from an EMBL/GenBank/DDBJ whole genome shotgun (WGS) entry which is preliminary data.</text>
</comment>
<protein>
    <recommendedName>
        <fullName evidence="3">DUF3139 domain-containing protein</fullName>
    </recommendedName>
</protein>
<accession>A0ABV3VV72</accession>
<proteinExistence type="predicted"/>
<dbReference type="EMBL" id="JBFRHK010000003">
    <property type="protein sequence ID" value="MEX3744794.1"/>
    <property type="molecule type" value="Genomic_DNA"/>
</dbReference>
<sequence length="101" mass="11668">MKKIYKISLVLLILLSIIFGYIQFKFNSTNKAVMDYLIDSEGLSKDSLITEPFMANLSGSKNWMVSVKIEGDSKTYYYYLNRENKVVLESYVENGVEKVMD</sequence>
<dbReference type="Proteomes" id="UP001558534">
    <property type="component" value="Unassembled WGS sequence"/>
</dbReference>
<gene>
    <name evidence="1" type="ORF">AB1300_06550</name>
</gene>
<evidence type="ECO:0000313" key="1">
    <source>
        <dbReference type="EMBL" id="MEX3744794.1"/>
    </source>
</evidence>
<reference evidence="1 2" key="1">
    <citation type="submission" date="2024-07" db="EMBL/GenBank/DDBJ databases">
        <title>Characterization of a bacterium isolated from hydrolysated instant sea cucumber by whole-genome sequencing and metabolomics.</title>
        <authorList>
            <person name="Luo X."/>
            <person name="Zhang Z."/>
            <person name="Zheng Z."/>
            <person name="Zhang W."/>
            <person name="Ming T."/>
            <person name="Jiao L."/>
            <person name="Su X."/>
            <person name="Kong F."/>
            <person name="Xu J."/>
        </authorList>
    </citation>
    <scope>NUCLEOTIDE SEQUENCE [LARGE SCALE GENOMIC DNA]</scope>
    <source>
        <strain evidence="1 2">XL-2024</strain>
    </source>
</reference>
<name>A0ABV3VV72_9BACI</name>
<organism evidence="1 2">
    <name type="scientific">Lysinibacillus xylanilyticus</name>
    <dbReference type="NCBI Taxonomy" id="582475"/>
    <lineage>
        <taxon>Bacteria</taxon>
        <taxon>Bacillati</taxon>
        <taxon>Bacillota</taxon>
        <taxon>Bacilli</taxon>
        <taxon>Bacillales</taxon>
        <taxon>Bacillaceae</taxon>
        <taxon>Lysinibacillus</taxon>
    </lineage>
</organism>